<dbReference type="NCBIfam" id="NF037970">
    <property type="entry name" value="vanZ_1"/>
    <property type="match status" value="1"/>
</dbReference>
<gene>
    <name evidence="3" type="ORF">E6C60_3379</name>
</gene>
<evidence type="ECO:0000313" key="4">
    <source>
        <dbReference type="Proteomes" id="UP000300879"/>
    </source>
</evidence>
<dbReference type="Proteomes" id="UP000300879">
    <property type="component" value="Chromosome"/>
</dbReference>
<accession>A0A4P8XQH7</accession>
<dbReference type="InterPro" id="IPR006976">
    <property type="entry name" value="VanZ-like"/>
</dbReference>
<dbReference type="RefSeq" id="WP_175415344.1">
    <property type="nucleotide sequence ID" value="NZ_CP040396.1"/>
</dbReference>
<keyword evidence="1" id="KW-0472">Membrane</keyword>
<proteinExistence type="predicted"/>
<keyword evidence="1" id="KW-0812">Transmembrane</keyword>
<evidence type="ECO:0000259" key="2">
    <source>
        <dbReference type="Pfam" id="PF04892"/>
    </source>
</evidence>
<protein>
    <submittedName>
        <fullName evidence="3">VanZ family protein</fullName>
    </submittedName>
</protein>
<dbReference type="AlphaFoldDB" id="A0A4P8XQH7"/>
<organism evidence="3 4">
    <name type="scientific">Paenibacillus algicola</name>
    <dbReference type="NCBI Taxonomy" id="2565926"/>
    <lineage>
        <taxon>Bacteria</taxon>
        <taxon>Bacillati</taxon>
        <taxon>Bacillota</taxon>
        <taxon>Bacilli</taxon>
        <taxon>Bacillales</taxon>
        <taxon>Paenibacillaceae</taxon>
        <taxon>Paenibacillus</taxon>
    </lineage>
</organism>
<name>A0A4P8XQH7_9BACL</name>
<feature type="transmembrane region" description="Helical" evidence="1">
    <location>
        <begin position="81"/>
        <end position="101"/>
    </location>
</feature>
<feature type="transmembrane region" description="Helical" evidence="1">
    <location>
        <begin position="56"/>
        <end position="74"/>
    </location>
</feature>
<evidence type="ECO:0000313" key="3">
    <source>
        <dbReference type="EMBL" id="QCT04090.1"/>
    </source>
</evidence>
<keyword evidence="1" id="KW-1133">Transmembrane helix</keyword>
<evidence type="ECO:0000256" key="1">
    <source>
        <dbReference type="SAM" id="Phobius"/>
    </source>
</evidence>
<keyword evidence="4" id="KW-1185">Reference proteome</keyword>
<dbReference type="KEGG" id="palo:E6C60_3379"/>
<feature type="transmembrane region" description="Helical" evidence="1">
    <location>
        <begin position="107"/>
        <end position="128"/>
    </location>
</feature>
<dbReference type="Pfam" id="PF04892">
    <property type="entry name" value="VanZ"/>
    <property type="match status" value="1"/>
</dbReference>
<feature type="domain" description="VanZ-like" evidence="2">
    <location>
        <begin position="9"/>
        <end position="126"/>
    </location>
</feature>
<sequence>MRILFTGLWAILLFIFTCSFSFQDLIQHQSLDFSFNASPDWSELTEQDVQWYRRDWVLRKAGHLLGFFLLALLASGGGRSTYAFGLCLLYAAATEILQLYFFRGGRIYDMAIDALGVLMAYLWCRFLVRVKLTTTNFTRHKKNT</sequence>
<reference evidence="3 4" key="1">
    <citation type="submission" date="2019-05" db="EMBL/GenBank/DDBJ databases">
        <authorList>
            <person name="Chen C."/>
        </authorList>
    </citation>
    <scope>NUCLEOTIDE SEQUENCE [LARGE SCALE GENOMIC DNA]</scope>
    <source>
        <strain evidence="3 4">HB172198</strain>
    </source>
</reference>
<dbReference type="EMBL" id="CP040396">
    <property type="protein sequence ID" value="QCT04090.1"/>
    <property type="molecule type" value="Genomic_DNA"/>
</dbReference>